<dbReference type="InterPro" id="IPR023828">
    <property type="entry name" value="Peptidase_S8_Ser-AS"/>
</dbReference>
<organism evidence="5">
    <name type="scientific">mine drainage metagenome</name>
    <dbReference type="NCBI Taxonomy" id="410659"/>
    <lineage>
        <taxon>unclassified sequences</taxon>
        <taxon>metagenomes</taxon>
        <taxon>ecological metagenomes</taxon>
    </lineage>
</organism>
<evidence type="ECO:0000256" key="1">
    <source>
        <dbReference type="ARBA" id="ARBA00022670"/>
    </source>
</evidence>
<proteinExistence type="predicted"/>
<keyword evidence="1" id="KW-0645">Protease</keyword>
<feature type="non-terminal residue" evidence="5">
    <location>
        <position position="1"/>
    </location>
</feature>
<keyword evidence="3" id="KW-0720">Serine protease</keyword>
<reference evidence="5" key="2">
    <citation type="journal article" date="2014" name="ISME J.">
        <title>Microbial stratification in low pH oxic and suboxic macroscopic growths along an acid mine drainage.</title>
        <authorList>
            <person name="Mendez-Garcia C."/>
            <person name="Mesa V."/>
            <person name="Sprenger R.R."/>
            <person name="Richter M."/>
            <person name="Diez M.S."/>
            <person name="Solano J."/>
            <person name="Bargiela R."/>
            <person name="Golyshina O.V."/>
            <person name="Manteca A."/>
            <person name="Ramos J.L."/>
            <person name="Gallego J.R."/>
            <person name="Llorente I."/>
            <person name="Martins Dos Santos V.A."/>
            <person name="Jensen O.N."/>
            <person name="Pelaez A.I."/>
            <person name="Sanchez J."/>
            <person name="Ferrer M."/>
        </authorList>
    </citation>
    <scope>NUCLEOTIDE SEQUENCE</scope>
</reference>
<dbReference type="Gene3D" id="3.40.50.200">
    <property type="entry name" value="Peptidase S8/S53 domain"/>
    <property type="match status" value="1"/>
</dbReference>
<dbReference type="PROSITE" id="PS00138">
    <property type="entry name" value="SUBTILASE_SER"/>
    <property type="match status" value="1"/>
</dbReference>
<dbReference type="PANTHER" id="PTHR14218">
    <property type="entry name" value="PROTEASE S8 TRIPEPTIDYL PEPTIDASE I CLN2"/>
    <property type="match status" value="1"/>
</dbReference>
<keyword evidence="2" id="KW-0378">Hydrolase</keyword>
<dbReference type="InterPro" id="IPR050819">
    <property type="entry name" value="Tripeptidyl-peptidase_I"/>
</dbReference>
<feature type="non-terminal residue" evidence="5">
    <location>
        <position position="273"/>
    </location>
</feature>
<dbReference type="InterPro" id="IPR036852">
    <property type="entry name" value="Peptidase_S8/S53_dom_sf"/>
</dbReference>
<gene>
    <name evidence="5" type="ORF">B1B_19130</name>
</gene>
<comment type="caution">
    <text evidence="5">The sequence shown here is derived from an EMBL/GenBank/DDBJ whole genome shotgun (WGS) entry which is preliminary data.</text>
</comment>
<evidence type="ECO:0000256" key="3">
    <source>
        <dbReference type="ARBA" id="ARBA00022825"/>
    </source>
</evidence>
<feature type="domain" description="Peptidase S53" evidence="4">
    <location>
        <begin position="1"/>
        <end position="273"/>
    </location>
</feature>
<name>T0ZCA5_9ZZZZ</name>
<dbReference type="PANTHER" id="PTHR14218:SF15">
    <property type="entry name" value="TRIPEPTIDYL-PEPTIDASE 1"/>
    <property type="match status" value="1"/>
</dbReference>
<evidence type="ECO:0000256" key="2">
    <source>
        <dbReference type="ARBA" id="ARBA00022801"/>
    </source>
</evidence>
<reference evidence="5" key="1">
    <citation type="submission" date="2013-08" db="EMBL/GenBank/DDBJ databases">
        <authorList>
            <person name="Mendez C."/>
            <person name="Richter M."/>
            <person name="Ferrer M."/>
            <person name="Sanchez J."/>
        </authorList>
    </citation>
    <scope>NUCLEOTIDE SEQUENCE</scope>
</reference>
<dbReference type="GO" id="GO:0004252">
    <property type="term" value="F:serine-type endopeptidase activity"/>
    <property type="evidence" value="ECO:0007669"/>
    <property type="project" value="InterPro"/>
</dbReference>
<dbReference type="GO" id="GO:0006508">
    <property type="term" value="P:proteolysis"/>
    <property type="evidence" value="ECO:0007669"/>
    <property type="project" value="UniProtKB-KW"/>
</dbReference>
<dbReference type="GO" id="GO:0008240">
    <property type="term" value="F:tripeptidyl-peptidase activity"/>
    <property type="evidence" value="ECO:0007669"/>
    <property type="project" value="TreeGrafter"/>
</dbReference>
<evidence type="ECO:0000259" key="4">
    <source>
        <dbReference type="PROSITE" id="PS51695"/>
    </source>
</evidence>
<dbReference type="EMBL" id="AUZY01012855">
    <property type="protein sequence ID" value="EQD27495.1"/>
    <property type="molecule type" value="Genomic_DNA"/>
</dbReference>
<dbReference type="InterPro" id="IPR000209">
    <property type="entry name" value="Peptidase_S8/S53_dom"/>
</dbReference>
<dbReference type="AlphaFoldDB" id="T0ZCA5"/>
<evidence type="ECO:0000313" key="5">
    <source>
        <dbReference type="EMBL" id="EQD27495.1"/>
    </source>
</evidence>
<dbReference type="PROSITE" id="PS51695">
    <property type="entry name" value="SEDOLISIN"/>
    <property type="match status" value="1"/>
</dbReference>
<accession>T0ZCA5</accession>
<sequence>SIAMTFGTNSNAGLYEAVDWLVASDRVDVVSLSWGENDVGTYNAYASACPAACNASTDGSYEVLGPVLAAAALEGITVLAASGDCGAADGTSGLSTNFPASDPYVTGVGGTQLTVSSSGVYGGEIAWSGNSTGATAPGCQNQGGSGGGYAPFPRPWWQQGTGLPSSPATRGVPDVAADASTAAQVYYGGGPTGVGGTSLATPIWAGFTAIADQYAGHPLGFLNPSLYTILRGSNYSAIFHDIRSGSNGYSAGTGWDPVTGIGTPRLDRLVAAL</sequence>
<dbReference type="InterPro" id="IPR030400">
    <property type="entry name" value="Sedolisin_dom"/>
</dbReference>
<dbReference type="SUPFAM" id="SSF52743">
    <property type="entry name" value="Subtilisin-like"/>
    <property type="match status" value="1"/>
</dbReference>
<dbReference type="Pfam" id="PF00082">
    <property type="entry name" value="Peptidase_S8"/>
    <property type="match status" value="1"/>
</dbReference>
<protein>
    <submittedName>
        <fullName evidence="5">Peptidase S53 propeptide</fullName>
    </submittedName>
</protein>